<dbReference type="AlphaFoldDB" id="A0A844B956"/>
<dbReference type="OrthoDB" id="8854448at2"/>
<organism evidence="1 2">
    <name type="scientific">Caenimonas koreensis DSM 17982</name>
    <dbReference type="NCBI Taxonomy" id="1121255"/>
    <lineage>
        <taxon>Bacteria</taxon>
        <taxon>Pseudomonadati</taxon>
        <taxon>Pseudomonadota</taxon>
        <taxon>Betaproteobacteria</taxon>
        <taxon>Burkholderiales</taxon>
        <taxon>Comamonadaceae</taxon>
        <taxon>Caenimonas</taxon>
    </lineage>
</organism>
<proteinExistence type="predicted"/>
<dbReference type="RefSeq" id="WP_153585310.1">
    <property type="nucleotide sequence ID" value="NZ_WJBU01000010.1"/>
</dbReference>
<comment type="caution">
    <text evidence="1">The sequence shown here is derived from an EMBL/GenBank/DDBJ whole genome shotgun (WGS) entry which is preliminary data.</text>
</comment>
<protein>
    <submittedName>
        <fullName evidence="1">Uncharacterized protein</fullName>
    </submittedName>
</protein>
<evidence type="ECO:0000313" key="1">
    <source>
        <dbReference type="EMBL" id="MRD48006.1"/>
    </source>
</evidence>
<dbReference type="Proteomes" id="UP000487350">
    <property type="component" value="Unassembled WGS sequence"/>
</dbReference>
<reference evidence="1 2" key="1">
    <citation type="submission" date="2019-11" db="EMBL/GenBank/DDBJ databases">
        <title>Caenimonas koreensis gen. nov., sp. nov., isolated from activated sludge.</title>
        <authorList>
            <person name="Seung H.R."/>
        </authorList>
    </citation>
    <scope>NUCLEOTIDE SEQUENCE [LARGE SCALE GENOMIC DNA]</scope>
    <source>
        <strain evidence="1 2">EMB320</strain>
    </source>
</reference>
<name>A0A844B956_9BURK</name>
<evidence type="ECO:0000313" key="2">
    <source>
        <dbReference type="Proteomes" id="UP000487350"/>
    </source>
</evidence>
<accession>A0A844B956</accession>
<keyword evidence="2" id="KW-1185">Reference proteome</keyword>
<dbReference type="EMBL" id="WJBU01000010">
    <property type="protein sequence ID" value="MRD48006.1"/>
    <property type="molecule type" value="Genomic_DNA"/>
</dbReference>
<gene>
    <name evidence="1" type="ORF">GHT07_12000</name>
</gene>
<sequence length="115" mass="13261">MHAAVTLLYIEGRKAQRRRSPLVGQVVTRWHREVHTLVLWPMEWTASAGVARAPLATLYRPALVRMGHDDLMIRGMERCHDRWCAQSWLVDVLDRARAEALLLPDRRVGVVMPSR</sequence>